<feature type="transmembrane region" description="Helical" evidence="1">
    <location>
        <begin position="186"/>
        <end position="210"/>
    </location>
</feature>
<feature type="transmembrane region" description="Helical" evidence="1">
    <location>
        <begin position="146"/>
        <end position="166"/>
    </location>
</feature>
<reference evidence="2 3" key="2">
    <citation type="journal article" date="2016" name="Genome Announc.">
        <title>Complete Genome Sequence of Algoriphagus sp. Strain M8-2, Isolated from a Brackish Lake.</title>
        <authorList>
            <person name="Muraguchi Y."/>
            <person name="Kushimoto K."/>
            <person name="Ohtsubo Y."/>
            <person name="Suzuki T."/>
            <person name="Dohra H."/>
            <person name="Kimbara K."/>
            <person name="Shintani M."/>
        </authorList>
    </citation>
    <scope>NUCLEOTIDE SEQUENCE [LARGE SCALE GENOMIC DNA]</scope>
    <source>
        <strain evidence="2 3">M8-2</strain>
    </source>
</reference>
<dbReference type="STRING" id="1727163.AO498_08435"/>
<dbReference type="OrthoDB" id="637094at2"/>
<organism evidence="2 3">
    <name type="scientific">Algoriphagus sanaruensis</name>
    <dbReference type="NCBI Taxonomy" id="1727163"/>
    <lineage>
        <taxon>Bacteria</taxon>
        <taxon>Pseudomonadati</taxon>
        <taxon>Bacteroidota</taxon>
        <taxon>Cytophagia</taxon>
        <taxon>Cytophagales</taxon>
        <taxon>Cyclobacteriaceae</taxon>
        <taxon>Algoriphagus</taxon>
    </lineage>
</organism>
<feature type="transmembrane region" description="Helical" evidence="1">
    <location>
        <begin position="317"/>
        <end position="340"/>
    </location>
</feature>
<dbReference type="PATRIC" id="fig|1727163.4.peg.1758"/>
<keyword evidence="1" id="KW-1133">Transmembrane helix</keyword>
<dbReference type="AlphaFoldDB" id="A0A142EMT6"/>
<evidence type="ECO:0000256" key="1">
    <source>
        <dbReference type="SAM" id="Phobius"/>
    </source>
</evidence>
<feature type="transmembrane region" description="Helical" evidence="1">
    <location>
        <begin position="252"/>
        <end position="274"/>
    </location>
</feature>
<feature type="transmembrane region" description="Helical" evidence="1">
    <location>
        <begin position="352"/>
        <end position="373"/>
    </location>
</feature>
<evidence type="ECO:0000313" key="2">
    <source>
        <dbReference type="EMBL" id="AMQ56441.1"/>
    </source>
</evidence>
<gene>
    <name evidence="2" type="ORF">AO498_08435</name>
</gene>
<feature type="transmembrane region" description="Helical" evidence="1">
    <location>
        <begin position="91"/>
        <end position="111"/>
    </location>
</feature>
<dbReference type="KEGG" id="alm:AO498_08435"/>
<dbReference type="Proteomes" id="UP000073816">
    <property type="component" value="Chromosome"/>
</dbReference>
<feature type="transmembrane region" description="Helical" evidence="1">
    <location>
        <begin position="286"/>
        <end position="305"/>
    </location>
</feature>
<name>A0A142EMT6_9BACT</name>
<feature type="transmembrane region" description="Helical" evidence="1">
    <location>
        <begin position="393"/>
        <end position="413"/>
    </location>
</feature>
<keyword evidence="1" id="KW-0812">Transmembrane</keyword>
<accession>A0A142EMT6</accession>
<dbReference type="EMBL" id="CP012836">
    <property type="protein sequence ID" value="AMQ56441.1"/>
    <property type="molecule type" value="Genomic_DNA"/>
</dbReference>
<evidence type="ECO:0000313" key="3">
    <source>
        <dbReference type="Proteomes" id="UP000073816"/>
    </source>
</evidence>
<reference evidence="3" key="1">
    <citation type="submission" date="2015-09" db="EMBL/GenBank/DDBJ databases">
        <title>Complete sequence of Algoriphagus sp. M8-2.</title>
        <authorList>
            <person name="Shintani M."/>
        </authorList>
    </citation>
    <scope>NUCLEOTIDE SEQUENCE [LARGE SCALE GENOMIC DNA]</scope>
    <source>
        <strain evidence="3">M8-2</strain>
    </source>
</reference>
<evidence type="ECO:0008006" key="4">
    <source>
        <dbReference type="Google" id="ProtNLM"/>
    </source>
</evidence>
<keyword evidence="1" id="KW-0472">Membrane</keyword>
<keyword evidence="3" id="KW-1185">Reference proteome</keyword>
<sequence length="414" mass="46738">MKNLIIQYQNNPKELELLYRKNKAAFKQEFNEIYSEIQSNPASEFWHERLNYESESISWGSFIQWRFVLIASFIAWVYAKIPAIFSLEEDFFYPRNLGFIALSFVTAYFAWTKKLPSKTLGIIAAITILAIAYINLLPDNQESDSIILACIHLPLLLWAILGFSFVGGEMNQLSRRLDFLRFNGDAIIMGAVLFISGLLLSGITIGLFNLIGIKIEQLYMEWIAVFGFSAAPLVASHLTQTNPQLINKVPPIIAKIFSPLVLVMLVIYLGAFVFSGKDPYNDREFLLLFNMLLIGVMALVFFAVAESSDERNKGVGTWVLTALSLVTILLNLIALSAIVFRITEWGITPNRMAVIGVNILMLIHLILVSRNLIQTVQGKSQLKEVGLTIVRFLPIYFIWTALVVFGFPLVFGFQ</sequence>
<protein>
    <recommendedName>
        <fullName evidence="4">DUF4153 domain-containing protein</fullName>
    </recommendedName>
</protein>
<dbReference type="RefSeq" id="WP_067545974.1">
    <property type="nucleotide sequence ID" value="NZ_CP012836.1"/>
</dbReference>
<proteinExistence type="predicted"/>
<feature type="transmembrane region" description="Helical" evidence="1">
    <location>
        <begin position="57"/>
        <end position="79"/>
    </location>
</feature>
<feature type="transmembrane region" description="Helical" evidence="1">
    <location>
        <begin position="222"/>
        <end position="240"/>
    </location>
</feature>
<feature type="transmembrane region" description="Helical" evidence="1">
    <location>
        <begin position="117"/>
        <end position="134"/>
    </location>
</feature>